<gene>
    <name evidence="1" type="primary">yqeC</name>
    <name evidence="1" type="ORF">ET524_07805</name>
</gene>
<dbReference type="Proteomes" id="UP000293345">
    <property type="component" value="Unassembled WGS sequence"/>
</dbReference>
<reference evidence="1 2" key="1">
    <citation type="submission" date="2019-01" db="EMBL/GenBank/DDBJ databases">
        <title>Senegalimassilia sp. nov. KGMB04484 isolated human feces.</title>
        <authorList>
            <person name="Han K.-I."/>
            <person name="Kim J.-S."/>
            <person name="Lee K.C."/>
            <person name="Suh M.K."/>
            <person name="Eom M.K."/>
            <person name="Lee J.H."/>
            <person name="Park S.-H."/>
            <person name="Kang S.W."/>
            <person name="Park J.-E."/>
            <person name="Oh B.S."/>
            <person name="Yu S.Y."/>
            <person name="Choi S.-H."/>
            <person name="Lee D.H."/>
            <person name="Yoon H."/>
            <person name="Kim B.-Y."/>
            <person name="Lee J.H."/>
            <person name="Lee J.-S."/>
        </authorList>
    </citation>
    <scope>NUCLEOTIDE SEQUENCE [LARGE SCALE GENOMIC DNA]</scope>
    <source>
        <strain evidence="1 2">KGMB04484</strain>
    </source>
</reference>
<dbReference type="OrthoDB" id="368187at2"/>
<dbReference type="EMBL" id="SDPW01000001">
    <property type="protein sequence ID" value="RXZ55149.1"/>
    <property type="molecule type" value="Genomic_DNA"/>
</dbReference>
<dbReference type="InterPro" id="IPR017587">
    <property type="entry name" value="YqeC"/>
</dbReference>
<sequence>MLCDLLQIRPGVTAIIGGGGKSTLLRALADALAPHARVLVATSTKMYVPDWCPVVLDASLAAVERAFAESPVVCAGLLCELPGKLAAPGLAWEALAGAADYVLVEADGSRHLPLKAHAAHEPVVPACASRVVCVAGIDGVGEQVSQACHRPQLFAQLAGVPVEAPVTPEALAAVLGAEGLHDILYINKVESAEAWRQAERVAQLAATPVVAGSLRRGEFACLR</sequence>
<evidence type="ECO:0000313" key="2">
    <source>
        <dbReference type="Proteomes" id="UP000293345"/>
    </source>
</evidence>
<name>A0A4Q2K146_9ACTN</name>
<keyword evidence="2" id="KW-1185">Reference proteome</keyword>
<protein>
    <submittedName>
        <fullName evidence="1">Putative selenium-dependent hydroxylase accessory protein YqeC</fullName>
    </submittedName>
</protein>
<dbReference type="Pfam" id="PF19842">
    <property type="entry name" value="YqeC"/>
    <property type="match status" value="1"/>
</dbReference>
<dbReference type="InterPro" id="IPR027417">
    <property type="entry name" value="P-loop_NTPase"/>
</dbReference>
<comment type="caution">
    <text evidence="1">The sequence shown here is derived from an EMBL/GenBank/DDBJ whole genome shotgun (WGS) entry which is preliminary data.</text>
</comment>
<dbReference type="NCBIfam" id="TIGR03172">
    <property type="entry name" value="selenium cofactor biosynthesis protein YqeC"/>
    <property type="match status" value="1"/>
</dbReference>
<dbReference type="SUPFAM" id="SSF52540">
    <property type="entry name" value="P-loop containing nucleoside triphosphate hydrolases"/>
    <property type="match status" value="1"/>
</dbReference>
<evidence type="ECO:0000313" key="1">
    <source>
        <dbReference type="EMBL" id="RXZ55149.1"/>
    </source>
</evidence>
<accession>A0A4Q2K146</accession>
<dbReference type="AlphaFoldDB" id="A0A4Q2K146"/>
<proteinExistence type="predicted"/>
<organism evidence="1 2">
    <name type="scientific">Senegalimassilia faecalis</name>
    <dbReference type="NCBI Taxonomy" id="2509433"/>
    <lineage>
        <taxon>Bacteria</taxon>
        <taxon>Bacillati</taxon>
        <taxon>Actinomycetota</taxon>
        <taxon>Coriobacteriia</taxon>
        <taxon>Coriobacteriales</taxon>
        <taxon>Coriobacteriaceae</taxon>
        <taxon>Senegalimassilia</taxon>
    </lineage>
</organism>